<dbReference type="PRINTS" id="PR00420">
    <property type="entry name" value="RNGMNOXGNASE"/>
</dbReference>
<dbReference type="InterPro" id="IPR036188">
    <property type="entry name" value="FAD/NAD-bd_sf"/>
</dbReference>
<feature type="compositionally biased region" description="Basic and acidic residues" evidence="1">
    <location>
        <begin position="387"/>
        <end position="401"/>
    </location>
</feature>
<dbReference type="InterPro" id="IPR002938">
    <property type="entry name" value="FAD-bd"/>
</dbReference>
<dbReference type="PANTHER" id="PTHR46865">
    <property type="entry name" value="OXIDOREDUCTASE-RELATED"/>
    <property type="match status" value="1"/>
</dbReference>
<feature type="region of interest" description="Disordered" evidence="1">
    <location>
        <begin position="387"/>
        <end position="408"/>
    </location>
</feature>
<dbReference type="PANTHER" id="PTHR46865:SF2">
    <property type="entry name" value="MONOOXYGENASE"/>
    <property type="match status" value="1"/>
</dbReference>
<evidence type="ECO:0000256" key="1">
    <source>
        <dbReference type="SAM" id="MobiDB-lite"/>
    </source>
</evidence>
<evidence type="ECO:0000259" key="2">
    <source>
        <dbReference type="Pfam" id="PF01494"/>
    </source>
</evidence>
<comment type="caution">
    <text evidence="3">The sequence shown here is derived from an EMBL/GenBank/DDBJ whole genome shotgun (WGS) entry which is preliminary data.</text>
</comment>
<proteinExistence type="predicted"/>
<organism evidence="3 4">
    <name type="scientific">Micromonospora parathelypteridis</name>
    <dbReference type="NCBI Taxonomy" id="1839617"/>
    <lineage>
        <taxon>Bacteria</taxon>
        <taxon>Bacillati</taxon>
        <taxon>Actinomycetota</taxon>
        <taxon>Actinomycetes</taxon>
        <taxon>Micromonosporales</taxon>
        <taxon>Micromonosporaceae</taxon>
        <taxon>Micromonospora</taxon>
    </lineage>
</organism>
<dbReference type="GO" id="GO:0071949">
    <property type="term" value="F:FAD binding"/>
    <property type="evidence" value="ECO:0007669"/>
    <property type="project" value="InterPro"/>
</dbReference>
<dbReference type="Proteomes" id="UP000586947">
    <property type="component" value="Unassembled WGS sequence"/>
</dbReference>
<feature type="domain" description="FAD-binding" evidence="2">
    <location>
        <begin position="6"/>
        <end position="328"/>
    </location>
</feature>
<evidence type="ECO:0000313" key="4">
    <source>
        <dbReference type="Proteomes" id="UP000586947"/>
    </source>
</evidence>
<dbReference type="InterPro" id="IPR051704">
    <property type="entry name" value="FAD_aromatic-hydroxylase"/>
</dbReference>
<dbReference type="SUPFAM" id="SSF51905">
    <property type="entry name" value="FAD/NAD(P)-binding domain"/>
    <property type="match status" value="1"/>
</dbReference>
<name>A0A840VZZ8_9ACTN</name>
<dbReference type="AlphaFoldDB" id="A0A840VZZ8"/>
<dbReference type="EMBL" id="JACHDP010000001">
    <property type="protein sequence ID" value="MBB5481556.1"/>
    <property type="molecule type" value="Genomic_DNA"/>
</dbReference>
<protein>
    <submittedName>
        <fullName evidence="3">2-polyprenyl-6-methoxyphenol hydroxylase-like FAD-dependent oxidoreductase</fullName>
    </submittedName>
</protein>
<gene>
    <name evidence="3" type="ORF">HNR20_006061</name>
</gene>
<reference evidence="3 4" key="1">
    <citation type="submission" date="2020-08" db="EMBL/GenBank/DDBJ databases">
        <title>Sequencing the genomes of 1000 actinobacteria strains.</title>
        <authorList>
            <person name="Klenk H.-P."/>
        </authorList>
    </citation>
    <scope>NUCLEOTIDE SEQUENCE [LARGE SCALE GENOMIC DNA]</scope>
    <source>
        <strain evidence="3 4">DSM 103125</strain>
    </source>
</reference>
<dbReference type="Pfam" id="PF01494">
    <property type="entry name" value="FAD_binding_3"/>
    <property type="match status" value="1"/>
</dbReference>
<dbReference type="RefSeq" id="WP_184187142.1">
    <property type="nucleotide sequence ID" value="NZ_BMNF01000006.1"/>
</dbReference>
<accession>A0A840VZZ8</accession>
<dbReference type="Gene3D" id="3.30.9.10">
    <property type="entry name" value="D-Amino Acid Oxidase, subunit A, domain 2"/>
    <property type="match status" value="1"/>
</dbReference>
<keyword evidence="4" id="KW-1185">Reference proteome</keyword>
<sequence length="408" mass="43526">MTSMKTVLISGAGVAGPTLAYWLARHGFRPTVVEQAQGLRSSGSPVDVRGPAVGVAEAMGIMPRLRAAATDVTTLTFVDDSGRRVGGMRLGQTRGEVELPRFDLATILHEAARDEAEYLFSDSIATLAQDEGGVDVTFEQAAPRRFDLVVGADGLHSRTRRLVFGDEGRFVRHMGVWIATLPVDGLDLAPHEVLMHNAPGRALALHPNRGDSSAAFIFRGPPALGFDHRDTAEHKRTLAAAYSGGGWRTPELLQWVHASDDLYFDSVSQVRLDRWSAGRVALLGDAASCVSLFGDGSTLAMAGAATLAESLAATPGDVAEALRRYEQTHRKLVAPKQRNVARAASLLVPASRIGITTRNAATRLLSLRGLRTDLSTRPTISGPRLEESVQRRVVSADDDRAGGASGGQ</sequence>
<evidence type="ECO:0000313" key="3">
    <source>
        <dbReference type="EMBL" id="MBB5481556.1"/>
    </source>
</evidence>
<dbReference type="Gene3D" id="3.50.50.60">
    <property type="entry name" value="FAD/NAD(P)-binding domain"/>
    <property type="match status" value="1"/>
</dbReference>